<dbReference type="STRING" id="283786.SAMN04487990_101159"/>
<organism evidence="1 2">
    <name type="scientific">Bizionia paragorgiae</name>
    <dbReference type="NCBI Taxonomy" id="283786"/>
    <lineage>
        <taxon>Bacteria</taxon>
        <taxon>Pseudomonadati</taxon>
        <taxon>Bacteroidota</taxon>
        <taxon>Flavobacteriia</taxon>
        <taxon>Flavobacteriales</taxon>
        <taxon>Flavobacteriaceae</taxon>
        <taxon>Bizionia</taxon>
    </lineage>
</organism>
<proteinExistence type="predicted"/>
<gene>
    <name evidence="1" type="ORF">SAMN04487990_101159</name>
</gene>
<accession>A0A1H3VIW9</accession>
<evidence type="ECO:0000313" key="1">
    <source>
        <dbReference type="EMBL" id="SDZ74108.1"/>
    </source>
</evidence>
<dbReference type="Proteomes" id="UP000198846">
    <property type="component" value="Unassembled WGS sequence"/>
</dbReference>
<dbReference type="SUPFAM" id="SSF109854">
    <property type="entry name" value="DinB/YfiT-like putative metalloenzymes"/>
    <property type="match status" value="1"/>
</dbReference>
<dbReference type="AlphaFoldDB" id="A0A1H3VIW9"/>
<evidence type="ECO:0008006" key="3">
    <source>
        <dbReference type="Google" id="ProtNLM"/>
    </source>
</evidence>
<protein>
    <recommendedName>
        <fullName evidence="3">DinB superfamily protein</fullName>
    </recommendedName>
</protein>
<evidence type="ECO:0000313" key="2">
    <source>
        <dbReference type="Proteomes" id="UP000198846"/>
    </source>
</evidence>
<dbReference type="Gene3D" id="1.20.120.450">
    <property type="entry name" value="dinb family like domain"/>
    <property type="match status" value="1"/>
</dbReference>
<sequence>MLITTLAFSQQTENTLPYYELPEAATLFTAGTVASRQVDALGFRLYWSTKDLNATDLEHKPTPESRTVHETLAHIYDLSHVVLNATLQQPHIKVNSEGMTYEDLRSATLNNLKKASDLLRASDDISKFKIIFGDKEYEFWNAINGPISDAIWHCGQIATSRRVSGNPIDARVQHFTGTVKK</sequence>
<dbReference type="InterPro" id="IPR034660">
    <property type="entry name" value="DinB/YfiT-like"/>
</dbReference>
<name>A0A1H3VIW9_BIZPA</name>
<dbReference type="EMBL" id="FNQK01000001">
    <property type="protein sequence ID" value="SDZ74108.1"/>
    <property type="molecule type" value="Genomic_DNA"/>
</dbReference>
<keyword evidence="2" id="KW-1185">Reference proteome</keyword>
<reference evidence="1 2" key="1">
    <citation type="submission" date="2016-10" db="EMBL/GenBank/DDBJ databases">
        <authorList>
            <person name="de Groot N.N."/>
        </authorList>
    </citation>
    <scope>NUCLEOTIDE SEQUENCE [LARGE SCALE GENOMIC DNA]</scope>
    <source>
        <strain evidence="1 2">DSM 23842</strain>
    </source>
</reference>